<keyword evidence="7 8" id="KW-0472">Membrane</keyword>
<feature type="transmembrane region" description="Helical" evidence="8">
    <location>
        <begin position="85"/>
        <end position="103"/>
    </location>
</feature>
<evidence type="ECO:0000256" key="5">
    <source>
        <dbReference type="ARBA" id="ARBA00022692"/>
    </source>
</evidence>
<evidence type="ECO:0000256" key="8">
    <source>
        <dbReference type="SAM" id="Phobius"/>
    </source>
</evidence>
<evidence type="ECO:0000256" key="7">
    <source>
        <dbReference type="ARBA" id="ARBA00023136"/>
    </source>
</evidence>
<feature type="transmembrane region" description="Helical" evidence="8">
    <location>
        <begin position="139"/>
        <end position="158"/>
    </location>
</feature>
<dbReference type="AlphaFoldDB" id="A0A1G8CKC2"/>
<evidence type="ECO:0000313" key="9">
    <source>
        <dbReference type="EMBL" id="SDH45971.1"/>
    </source>
</evidence>
<dbReference type="GO" id="GO:0022857">
    <property type="term" value="F:transmembrane transporter activity"/>
    <property type="evidence" value="ECO:0007669"/>
    <property type="project" value="InterPro"/>
</dbReference>
<dbReference type="SUPFAM" id="SSF81345">
    <property type="entry name" value="ABC transporter involved in vitamin B12 uptake, BtuC"/>
    <property type="match status" value="1"/>
</dbReference>
<evidence type="ECO:0000256" key="4">
    <source>
        <dbReference type="ARBA" id="ARBA00022475"/>
    </source>
</evidence>
<comment type="subcellular location">
    <subcellularLocation>
        <location evidence="1">Cell membrane</location>
        <topology evidence="1">Multi-pass membrane protein</topology>
    </subcellularLocation>
</comment>
<dbReference type="Pfam" id="PF01032">
    <property type="entry name" value="FecCD"/>
    <property type="match status" value="1"/>
</dbReference>
<feature type="transmembrane region" description="Helical" evidence="8">
    <location>
        <begin position="32"/>
        <end position="50"/>
    </location>
</feature>
<dbReference type="GO" id="GO:0005886">
    <property type="term" value="C:plasma membrane"/>
    <property type="evidence" value="ECO:0007669"/>
    <property type="project" value="UniProtKB-SubCell"/>
</dbReference>
<dbReference type="GO" id="GO:0033214">
    <property type="term" value="P:siderophore-iron import into cell"/>
    <property type="evidence" value="ECO:0007669"/>
    <property type="project" value="TreeGrafter"/>
</dbReference>
<dbReference type="EMBL" id="LT629695">
    <property type="protein sequence ID" value="SDH45971.1"/>
    <property type="molecule type" value="Genomic_DNA"/>
</dbReference>
<feature type="transmembrane region" description="Helical" evidence="8">
    <location>
        <begin position="170"/>
        <end position="195"/>
    </location>
</feature>
<feature type="transmembrane region" description="Helical" evidence="8">
    <location>
        <begin position="327"/>
        <end position="346"/>
    </location>
</feature>
<keyword evidence="10" id="KW-1185">Reference proteome</keyword>
<name>A0A1G8CKC2_9MICO</name>
<evidence type="ECO:0000313" key="10">
    <source>
        <dbReference type="Proteomes" id="UP000198822"/>
    </source>
</evidence>
<proteinExistence type="inferred from homology"/>
<accession>A0A1G8CKC2</accession>
<feature type="transmembrane region" description="Helical" evidence="8">
    <location>
        <begin position="297"/>
        <end position="315"/>
    </location>
</feature>
<evidence type="ECO:0000256" key="2">
    <source>
        <dbReference type="ARBA" id="ARBA00007935"/>
    </source>
</evidence>
<sequence length="354" mass="36344">MTATRIPTATAEPSPTLLAVAAGRRRRARRRLVVHVVLAVAVLATLWISLTVGRTTYSSLDVIRVILGQDGEGTFTIGTLRIPRATTGVLVGFAFGLAGATFQTMLRNPLASPDIIGIGSGASAAAVIGILVLGLEPTAVSVLATVAALVTALLVYLLAYRGGGVANTRLILVGIGLSAMLGSVVSYVLSGAAAWDMQVAMRWLTGNLNGATTERLLPLVIAVVVLTPVLLWLLRDLEIMRLGEQTASALGVPVELRRVTLIVVAVMLMAFATAAAGPIAFVAFLSGPIASRILGPVGSPVLASGLFGALLVLVADLFAQYALGTKFPVGVITGALGAPFLIALLVRTNRGGSA</sequence>
<feature type="transmembrane region" description="Helical" evidence="8">
    <location>
        <begin position="215"/>
        <end position="234"/>
    </location>
</feature>
<comment type="similarity">
    <text evidence="2">Belongs to the binding-protein-dependent transport system permease family. FecCD subfamily.</text>
</comment>
<dbReference type="PANTHER" id="PTHR30472:SF24">
    <property type="entry name" value="FERRIC ENTEROBACTIN TRANSPORT SYSTEM PERMEASE PROTEIN FEPG"/>
    <property type="match status" value="1"/>
</dbReference>
<dbReference type="InterPro" id="IPR000522">
    <property type="entry name" value="ABC_transptr_permease_BtuC"/>
</dbReference>
<gene>
    <name evidence="9" type="ORF">SAMN04489720_1324</name>
</gene>
<feature type="transmembrane region" description="Helical" evidence="8">
    <location>
        <begin position="259"/>
        <end position="285"/>
    </location>
</feature>
<keyword evidence="4" id="KW-1003">Cell membrane</keyword>
<feature type="transmembrane region" description="Helical" evidence="8">
    <location>
        <begin position="115"/>
        <end position="133"/>
    </location>
</feature>
<reference evidence="10" key="1">
    <citation type="submission" date="2016-10" db="EMBL/GenBank/DDBJ databases">
        <authorList>
            <person name="Varghese N."/>
            <person name="Submissions S."/>
        </authorList>
    </citation>
    <scope>NUCLEOTIDE SEQUENCE [LARGE SCALE GENOMIC DNA]</scope>
    <source>
        <strain evidence="10">DSM 22002</strain>
    </source>
</reference>
<dbReference type="RefSeq" id="WP_231945188.1">
    <property type="nucleotide sequence ID" value="NZ_LT629695.1"/>
</dbReference>
<dbReference type="STRING" id="399736.SAMN04489720_1324"/>
<keyword evidence="6 8" id="KW-1133">Transmembrane helix</keyword>
<evidence type="ECO:0000256" key="3">
    <source>
        <dbReference type="ARBA" id="ARBA00022448"/>
    </source>
</evidence>
<dbReference type="Proteomes" id="UP000198822">
    <property type="component" value="Chromosome I"/>
</dbReference>
<dbReference type="PANTHER" id="PTHR30472">
    <property type="entry name" value="FERRIC ENTEROBACTIN TRANSPORT SYSTEM PERMEASE PROTEIN"/>
    <property type="match status" value="1"/>
</dbReference>
<organism evidence="9 10">
    <name type="scientific">Agrococcus jejuensis</name>
    <dbReference type="NCBI Taxonomy" id="399736"/>
    <lineage>
        <taxon>Bacteria</taxon>
        <taxon>Bacillati</taxon>
        <taxon>Actinomycetota</taxon>
        <taxon>Actinomycetes</taxon>
        <taxon>Micrococcales</taxon>
        <taxon>Microbacteriaceae</taxon>
        <taxon>Agrococcus</taxon>
    </lineage>
</organism>
<dbReference type="CDD" id="cd06550">
    <property type="entry name" value="TM_ABC_iron-siderophores_like"/>
    <property type="match status" value="1"/>
</dbReference>
<protein>
    <submittedName>
        <fullName evidence="9">Iron complex transport system permease protein</fullName>
    </submittedName>
</protein>
<dbReference type="Gene3D" id="1.10.3470.10">
    <property type="entry name" value="ABC transporter involved in vitamin B12 uptake, BtuC"/>
    <property type="match status" value="1"/>
</dbReference>
<keyword evidence="5 8" id="KW-0812">Transmembrane</keyword>
<evidence type="ECO:0000256" key="6">
    <source>
        <dbReference type="ARBA" id="ARBA00022989"/>
    </source>
</evidence>
<evidence type="ECO:0000256" key="1">
    <source>
        <dbReference type="ARBA" id="ARBA00004651"/>
    </source>
</evidence>
<keyword evidence="3" id="KW-0813">Transport</keyword>
<dbReference type="InterPro" id="IPR037294">
    <property type="entry name" value="ABC_BtuC-like"/>
</dbReference>